<reference evidence="2 3" key="1">
    <citation type="submission" date="2019-09" db="EMBL/GenBank/DDBJ databases">
        <title>Bird 10,000 Genomes (B10K) Project - Family phase.</title>
        <authorList>
            <person name="Zhang G."/>
        </authorList>
    </citation>
    <scope>NUCLEOTIDE SEQUENCE [LARGE SCALE GENOMIC DNA]</scope>
    <source>
        <strain evidence="2">B10K-LSUMZ-50683</strain>
        <tissue evidence="2">Muscle</tissue>
    </source>
</reference>
<dbReference type="FunFam" id="3.30.70.960:FF:000003">
    <property type="entry name" value="MUC16 isoform 1"/>
    <property type="match status" value="1"/>
</dbReference>
<comment type="caution">
    <text evidence="2">The sequence shown here is derived from an EMBL/GenBank/DDBJ whole genome shotgun (WGS) entry which is preliminary data.</text>
</comment>
<feature type="non-terminal residue" evidence="2">
    <location>
        <position position="1"/>
    </location>
</feature>
<evidence type="ECO:0000313" key="3">
    <source>
        <dbReference type="Proteomes" id="UP000524187"/>
    </source>
</evidence>
<feature type="non-terminal residue" evidence="2">
    <location>
        <position position="123"/>
    </location>
</feature>
<dbReference type="PROSITE" id="PS50024">
    <property type="entry name" value="SEA"/>
    <property type="match status" value="1"/>
</dbReference>
<feature type="domain" description="SEA" evidence="1">
    <location>
        <begin position="5"/>
        <end position="123"/>
    </location>
</feature>
<sequence length="123" mass="14018">LPFARIEHFTVNFTITNLLYRPALGNPNSKKFNATKNTLTYLVDRLLQKSSIGPAYIGCNVTAFRSVKNRDDTRVDAICSYRDEPSRPTFNRVTVYHELSNMTNGITKLGHYRLNSQSLYING</sequence>
<dbReference type="AlphaFoldDB" id="A0A7K8NSY3"/>
<accession>A0A7K8NSY3</accession>
<dbReference type="Gene3D" id="3.30.70.960">
    <property type="entry name" value="SEA domain"/>
    <property type="match status" value="1"/>
</dbReference>
<gene>
    <name evidence="2" type="primary">Muc16_0</name>
    <name evidence="2" type="ORF">CASCAS_R09669</name>
</gene>
<dbReference type="InterPro" id="IPR036364">
    <property type="entry name" value="SEA_dom_sf"/>
</dbReference>
<dbReference type="Pfam" id="PF01390">
    <property type="entry name" value="SEA"/>
    <property type="match status" value="1"/>
</dbReference>
<dbReference type="InterPro" id="IPR028850">
    <property type="entry name" value="MUC16"/>
</dbReference>
<organism evidence="2 3">
    <name type="scientific">Casuarius casuarius</name>
    <name type="common">Southern cassowary</name>
    <name type="synonym">Struthio casuarius</name>
    <dbReference type="NCBI Taxonomy" id="8787"/>
    <lineage>
        <taxon>Eukaryota</taxon>
        <taxon>Metazoa</taxon>
        <taxon>Chordata</taxon>
        <taxon>Craniata</taxon>
        <taxon>Vertebrata</taxon>
        <taxon>Euteleostomi</taxon>
        <taxon>Archelosauria</taxon>
        <taxon>Archosauria</taxon>
        <taxon>Dinosauria</taxon>
        <taxon>Saurischia</taxon>
        <taxon>Theropoda</taxon>
        <taxon>Coelurosauria</taxon>
        <taxon>Aves</taxon>
        <taxon>Palaeognathae</taxon>
        <taxon>Casuariiformes</taxon>
        <taxon>Casuariidae</taxon>
        <taxon>Casuarius</taxon>
    </lineage>
</organism>
<dbReference type="PANTHER" id="PTHR14672:SF1">
    <property type="entry name" value="MUCIN-16"/>
    <property type="match status" value="1"/>
</dbReference>
<dbReference type="SUPFAM" id="SSF82671">
    <property type="entry name" value="SEA domain"/>
    <property type="match status" value="1"/>
</dbReference>
<dbReference type="EMBL" id="VWPT01000326">
    <property type="protein sequence ID" value="NXE56347.1"/>
    <property type="molecule type" value="Genomic_DNA"/>
</dbReference>
<keyword evidence="3" id="KW-1185">Reference proteome</keyword>
<protein>
    <submittedName>
        <fullName evidence="2">MUC16 protein</fullName>
    </submittedName>
</protein>
<dbReference type="Proteomes" id="UP000524187">
    <property type="component" value="Unassembled WGS sequence"/>
</dbReference>
<name>A0A7K8NSY3_CASCA</name>
<dbReference type="InterPro" id="IPR000082">
    <property type="entry name" value="SEA_dom"/>
</dbReference>
<evidence type="ECO:0000313" key="2">
    <source>
        <dbReference type="EMBL" id="NXE56347.1"/>
    </source>
</evidence>
<dbReference type="PANTHER" id="PTHR14672">
    <property type="entry name" value="MUCIN-16"/>
    <property type="match status" value="1"/>
</dbReference>
<evidence type="ECO:0000259" key="1">
    <source>
        <dbReference type="PROSITE" id="PS50024"/>
    </source>
</evidence>
<proteinExistence type="predicted"/>